<name>A0A9W8HCJ3_9FUNG</name>
<dbReference type="AlphaFoldDB" id="A0A9W8HCJ3"/>
<keyword evidence="4" id="KW-1185">Reference proteome</keyword>
<evidence type="ECO:0000313" key="3">
    <source>
        <dbReference type="EMBL" id="KAJ2781862.1"/>
    </source>
</evidence>
<feature type="signal peptide" evidence="2">
    <location>
        <begin position="1"/>
        <end position="28"/>
    </location>
</feature>
<reference evidence="3" key="1">
    <citation type="submission" date="2022-07" db="EMBL/GenBank/DDBJ databases">
        <title>Phylogenomic reconstructions and comparative analyses of Kickxellomycotina fungi.</title>
        <authorList>
            <person name="Reynolds N.K."/>
            <person name="Stajich J.E."/>
            <person name="Barry K."/>
            <person name="Grigoriev I.V."/>
            <person name="Crous P."/>
            <person name="Smith M.E."/>
        </authorList>
    </citation>
    <scope>NUCLEOTIDE SEQUENCE</scope>
    <source>
        <strain evidence="3">NBRC 105414</strain>
    </source>
</reference>
<accession>A0A9W8HCJ3</accession>
<feature type="compositionally biased region" description="Polar residues" evidence="1">
    <location>
        <begin position="67"/>
        <end position="76"/>
    </location>
</feature>
<sequence length="76" mass="8057">MAARGGAPLLLLLLAAVLAAALAGQAHGRNYYPMPTPETQPERRDRLLHPAVSNNVPLLSRKEGNTGDFNVSIPVS</sequence>
<keyword evidence="2" id="KW-0732">Signal</keyword>
<feature type="chain" id="PRO_5040902179" evidence="2">
    <location>
        <begin position="29"/>
        <end position="76"/>
    </location>
</feature>
<evidence type="ECO:0000313" key="4">
    <source>
        <dbReference type="Proteomes" id="UP001140217"/>
    </source>
</evidence>
<comment type="caution">
    <text evidence="3">The sequence shown here is derived from an EMBL/GenBank/DDBJ whole genome shotgun (WGS) entry which is preliminary data.</text>
</comment>
<gene>
    <name evidence="3" type="ORF">H4R18_002625</name>
</gene>
<feature type="region of interest" description="Disordered" evidence="1">
    <location>
        <begin position="56"/>
        <end position="76"/>
    </location>
</feature>
<dbReference type="EMBL" id="JANBUL010000090">
    <property type="protein sequence ID" value="KAJ2781862.1"/>
    <property type="molecule type" value="Genomic_DNA"/>
</dbReference>
<proteinExistence type="predicted"/>
<evidence type="ECO:0000256" key="2">
    <source>
        <dbReference type="SAM" id="SignalP"/>
    </source>
</evidence>
<dbReference type="Proteomes" id="UP001140217">
    <property type="component" value="Unassembled WGS sequence"/>
</dbReference>
<evidence type="ECO:0000256" key="1">
    <source>
        <dbReference type="SAM" id="MobiDB-lite"/>
    </source>
</evidence>
<protein>
    <submittedName>
        <fullName evidence="3">Uncharacterized protein</fullName>
    </submittedName>
</protein>
<organism evidence="3 4">
    <name type="scientific">Coemansia javaensis</name>
    <dbReference type="NCBI Taxonomy" id="2761396"/>
    <lineage>
        <taxon>Eukaryota</taxon>
        <taxon>Fungi</taxon>
        <taxon>Fungi incertae sedis</taxon>
        <taxon>Zoopagomycota</taxon>
        <taxon>Kickxellomycotina</taxon>
        <taxon>Kickxellomycetes</taxon>
        <taxon>Kickxellales</taxon>
        <taxon>Kickxellaceae</taxon>
        <taxon>Coemansia</taxon>
    </lineage>
</organism>